<dbReference type="Proteomes" id="UP001148184">
    <property type="component" value="Unassembled WGS sequence"/>
</dbReference>
<comment type="caution">
    <text evidence="1">The sequence shown here is derived from an EMBL/GenBank/DDBJ whole genome shotgun (WGS) entry which is preliminary data.</text>
</comment>
<gene>
    <name evidence="1" type="ORF">M5G17_13925</name>
</gene>
<evidence type="ECO:0000313" key="1">
    <source>
        <dbReference type="EMBL" id="MDD1014772.1"/>
    </source>
</evidence>
<name>A0ABT5P8Z7_9PSED</name>
<dbReference type="RefSeq" id="WP_273893484.1">
    <property type="nucleotide sequence ID" value="NZ_JAMDGP010000066.1"/>
</dbReference>
<keyword evidence="2" id="KW-1185">Reference proteome</keyword>
<proteinExistence type="predicted"/>
<reference evidence="1 2" key="1">
    <citation type="submission" date="2022-05" db="EMBL/GenBank/DDBJ databases">
        <title>Novel Pseudomonas spp. Isolated from a Rainbow Trout Aquaculture Facility.</title>
        <authorList>
            <person name="Testerman T."/>
            <person name="Graf J."/>
        </authorList>
    </citation>
    <scope>NUCLEOTIDE SEQUENCE [LARGE SCALE GENOMIC DNA]</scope>
    <source>
        <strain evidence="1 2">ID1025</strain>
    </source>
</reference>
<accession>A0ABT5P8Z7</accession>
<sequence>MKLNELVLFDAGEFPLVHVTSMPACLEEVERWIIEVEALLLIKREFVLVYPPLPPSAEEDLQARKRLVLWLKVNRQWLASLCRGMVLTATEQPGNLAQLTGLAPVLAAVYGVPVQAVPGAALAHNLALSLLTTGHRVTAPIDT</sequence>
<protein>
    <submittedName>
        <fullName evidence="1">Uncharacterized protein</fullName>
    </submittedName>
</protein>
<organism evidence="1 2">
    <name type="scientific">Pseudomonas rubra</name>
    <dbReference type="NCBI Taxonomy" id="2942627"/>
    <lineage>
        <taxon>Bacteria</taxon>
        <taxon>Pseudomonadati</taxon>
        <taxon>Pseudomonadota</taxon>
        <taxon>Gammaproteobacteria</taxon>
        <taxon>Pseudomonadales</taxon>
        <taxon>Pseudomonadaceae</taxon>
        <taxon>Pseudomonas</taxon>
    </lineage>
</organism>
<dbReference type="EMBL" id="JAMDGZ010000027">
    <property type="protein sequence ID" value="MDD1014772.1"/>
    <property type="molecule type" value="Genomic_DNA"/>
</dbReference>
<evidence type="ECO:0000313" key="2">
    <source>
        <dbReference type="Proteomes" id="UP001148184"/>
    </source>
</evidence>